<dbReference type="Pfam" id="PF02522">
    <property type="entry name" value="Antibiotic_NAT"/>
    <property type="match status" value="1"/>
</dbReference>
<evidence type="ECO:0000256" key="3">
    <source>
        <dbReference type="ARBA" id="ARBA00022679"/>
    </source>
</evidence>
<keyword evidence="3 5" id="KW-0808">Transferase</keyword>
<evidence type="ECO:0000256" key="2">
    <source>
        <dbReference type="ARBA" id="ARBA00012882"/>
    </source>
</evidence>
<comment type="catalytic activity">
    <reaction evidence="5">
        <text>a 2-deoxystreptamine antibiotic + acetyl-CoA = an N(3)-acetyl-2-deoxystreptamine antibiotic + CoA + H(+)</text>
        <dbReference type="Rhea" id="RHEA:12665"/>
        <dbReference type="ChEBI" id="CHEBI:15378"/>
        <dbReference type="ChEBI" id="CHEBI:57287"/>
        <dbReference type="ChEBI" id="CHEBI:57288"/>
        <dbReference type="ChEBI" id="CHEBI:57921"/>
        <dbReference type="ChEBI" id="CHEBI:77452"/>
        <dbReference type="EC" id="2.3.1.81"/>
    </reaction>
</comment>
<comment type="similarity">
    <text evidence="1 5">Belongs to the antibiotic N-acetyltransferase family.</text>
</comment>
<dbReference type="RefSeq" id="WP_085214017.1">
    <property type="nucleotide sequence ID" value="NZ_FXAM01000001.1"/>
</dbReference>
<dbReference type="PANTHER" id="PTHR11104:SF0">
    <property type="entry name" value="SPBETA PROPHAGE-DERIVED AMINOGLYCOSIDE N(3')-ACETYLTRANSFERASE-LIKE PROTEIN YOKD"/>
    <property type="match status" value="1"/>
</dbReference>
<dbReference type="EMBL" id="FXAM01000001">
    <property type="protein sequence ID" value="SMF95631.1"/>
    <property type="molecule type" value="Genomic_DNA"/>
</dbReference>
<dbReference type="OrthoDB" id="7330654at2"/>
<protein>
    <recommendedName>
        <fullName evidence="2 5">Aminoglycoside N(3)-acetyltransferase</fullName>
        <ecNumber evidence="5">2.3.1.-</ecNumber>
    </recommendedName>
</protein>
<gene>
    <name evidence="6" type="ORF">SAMN02949497_2996</name>
</gene>
<keyword evidence="7" id="KW-1185">Reference proteome</keyword>
<reference evidence="6 7" key="1">
    <citation type="submission" date="2016-12" db="EMBL/GenBank/DDBJ databases">
        <authorList>
            <person name="Song W.-J."/>
            <person name="Kurnit D.M."/>
        </authorList>
    </citation>
    <scope>NUCLEOTIDE SEQUENCE [LARGE SCALE GENOMIC DNA]</scope>
    <source>
        <strain evidence="6 7">175</strain>
    </source>
</reference>
<keyword evidence="4 5" id="KW-0012">Acyltransferase</keyword>
<dbReference type="InterPro" id="IPR003679">
    <property type="entry name" value="Amioglycoside_AcTrfase"/>
</dbReference>
<dbReference type="GO" id="GO:0046353">
    <property type="term" value="F:aminoglycoside 3-N-acetyltransferase activity"/>
    <property type="evidence" value="ECO:0007669"/>
    <property type="project" value="UniProtKB-EC"/>
</dbReference>
<sequence>MDFNQPWNLPMRHPLSVYTRSLQRDASRLSAKIQRRLRKFTQENGDNPPKPSRATRVIVDKAAIATALANLGLGSGDTVMVHSGISNLGKITGGPQAVFNLIAEQVGDEGHMLYPVFPFNTLMYGYLASRPVFDAANAPSKMGSLSEYALRTPGGQRSLHPSHSILAFGPRAGYFVGEHHLCRTPFADLSPFARLVEAKGKILLIGVDLNSTTSFHRTEDRMGTDFPVKVYADEIFEVACVDTQGREYKVITQAHDPFISRVRDCELVRNAFIRAGVIREAQIGSGVLALIDAALMDQTLESLWRQERFTIYGRIWG</sequence>
<accession>A0A1Y6CZ71</accession>
<name>A0A1Y6CZ71_9GAMM</name>
<dbReference type="SUPFAM" id="SSF110710">
    <property type="entry name" value="TTHA0583/YokD-like"/>
    <property type="match status" value="1"/>
</dbReference>
<evidence type="ECO:0000256" key="1">
    <source>
        <dbReference type="ARBA" id="ARBA00006383"/>
    </source>
</evidence>
<dbReference type="Proteomes" id="UP000192923">
    <property type="component" value="Unassembled WGS sequence"/>
</dbReference>
<proteinExistence type="inferred from homology"/>
<dbReference type="AlphaFoldDB" id="A0A1Y6CZ71"/>
<evidence type="ECO:0000313" key="6">
    <source>
        <dbReference type="EMBL" id="SMF95631.1"/>
    </source>
</evidence>
<evidence type="ECO:0000256" key="4">
    <source>
        <dbReference type="ARBA" id="ARBA00023315"/>
    </source>
</evidence>
<keyword evidence="5" id="KW-0046">Antibiotic resistance</keyword>
<dbReference type="GO" id="GO:0046677">
    <property type="term" value="P:response to antibiotic"/>
    <property type="evidence" value="ECO:0007669"/>
    <property type="project" value="UniProtKB-KW"/>
</dbReference>
<dbReference type="PANTHER" id="PTHR11104">
    <property type="entry name" value="AMINOGLYCOSIDE N3-ACETYLTRANSFERASE"/>
    <property type="match status" value="1"/>
</dbReference>
<organism evidence="6 7">
    <name type="scientific">Methylomagnum ishizawai</name>
    <dbReference type="NCBI Taxonomy" id="1760988"/>
    <lineage>
        <taxon>Bacteria</taxon>
        <taxon>Pseudomonadati</taxon>
        <taxon>Pseudomonadota</taxon>
        <taxon>Gammaproteobacteria</taxon>
        <taxon>Methylococcales</taxon>
        <taxon>Methylococcaceae</taxon>
        <taxon>Methylomagnum</taxon>
    </lineage>
</organism>
<dbReference type="EC" id="2.3.1.-" evidence="5"/>
<evidence type="ECO:0000256" key="5">
    <source>
        <dbReference type="RuleBase" id="RU365031"/>
    </source>
</evidence>
<dbReference type="STRING" id="1760988.SAMN02949497_2996"/>
<dbReference type="InterPro" id="IPR028345">
    <property type="entry name" value="Antibiotic_NAT-like"/>
</dbReference>
<evidence type="ECO:0000313" key="7">
    <source>
        <dbReference type="Proteomes" id="UP000192923"/>
    </source>
</evidence>